<dbReference type="InterPro" id="IPR036179">
    <property type="entry name" value="Ig-like_dom_sf"/>
</dbReference>
<evidence type="ECO:0000256" key="2">
    <source>
        <dbReference type="ARBA" id="ARBA00022729"/>
    </source>
</evidence>
<feature type="transmembrane region" description="Helical" evidence="5">
    <location>
        <begin position="123"/>
        <end position="147"/>
    </location>
</feature>
<dbReference type="SUPFAM" id="SSF48726">
    <property type="entry name" value="Immunoglobulin"/>
    <property type="match status" value="1"/>
</dbReference>
<name>A0A8T3CRP4_9TELE</name>
<evidence type="ECO:0008006" key="8">
    <source>
        <dbReference type="Google" id="ProtNLM"/>
    </source>
</evidence>
<dbReference type="InterPro" id="IPR013783">
    <property type="entry name" value="Ig-like_fold"/>
</dbReference>
<dbReference type="PANTHER" id="PTHR12080:SF55">
    <property type="entry name" value="LYMPHOCYTE FUNCTION-ASSOCIATED ANTIGEN 3"/>
    <property type="match status" value="1"/>
</dbReference>
<accession>A0A8T3CRP4</accession>
<dbReference type="PANTHER" id="PTHR12080">
    <property type="entry name" value="SIGNALING LYMPHOCYTIC ACTIVATION MOLECULE"/>
    <property type="match status" value="1"/>
</dbReference>
<comment type="caution">
    <text evidence="6">The sequence shown here is derived from an EMBL/GenBank/DDBJ whole genome shotgun (WGS) entry which is preliminary data.</text>
</comment>
<evidence type="ECO:0000256" key="5">
    <source>
        <dbReference type="SAM" id="Phobius"/>
    </source>
</evidence>
<keyword evidence="5" id="KW-0812">Transmembrane</keyword>
<reference evidence="6" key="1">
    <citation type="submission" date="2021-01" db="EMBL/GenBank/DDBJ databases">
        <authorList>
            <person name="Zahm M."/>
            <person name="Roques C."/>
            <person name="Cabau C."/>
            <person name="Klopp C."/>
            <person name="Donnadieu C."/>
            <person name="Jouanno E."/>
            <person name="Lampietro C."/>
            <person name="Louis A."/>
            <person name="Herpin A."/>
            <person name="Echchiki A."/>
            <person name="Berthelot C."/>
            <person name="Parey E."/>
            <person name="Roest-Crollius H."/>
            <person name="Braasch I."/>
            <person name="Postlethwait J."/>
            <person name="Bobe J."/>
            <person name="Montfort J."/>
            <person name="Bouchez O."/>
            <person name="Begum T."/>
            <person name="Mejri S."/>
            <person name="Adams A."/>
            <person name="Chen W.-J."/>
            <person name="Guiguen Y."/>
        </authorList>
    </citation>
    <scope>NUCLEOTIDE SEQUENCE</scope>
    <source>
        <tissue evidence="6">Blood</tissue>
    </source>
</reference>
<dbReference type="InterPro" id="IPR015631">
    <property type="entry name" value="CD2/SLAM_rcpt"/>
</dbReference>
<dbReference type="Proteomes" id="UP000829720">
    <property type="component" value="Unassembled WGS sequence"/>
</dbReference>
<dbReference type="EMBL" id="JAERUA010000018">
    <property type="protein sequence ID" value="KAI1887853.1"/>
    <property type="molecule type" value="Genomic_DNA"/>
</dbReference>
<gene>
    <name evidence="6" type="ORF">AGOR_G00194780</name>
</gene>
<dbReference type="GO" id="GO:0016020">
    <property type="term" value="C:membrane"/>
    <property type="evidence" value="ECO:0007669"/>
    <property type="project" value="UniProtKB-SubCell"/>
</dbReference>
<dbReference type="AlphaFoldDB" id="A0A8T3CRP4"/>
<evidence type="ECO:0000256" key="4">
    <source>
        <dbReference type="ARBA" id="ARBA00023180"/>
    </source>
</evidence>
<evidence type="ECO:0000256" key="3">
    <source>
        <dbReference type="ARBA" id="ARBA00023136"/>
    </source>
</evidence>
<protein>
    <recommendedName>
        <fullName evidence="8">Ig-like domain-containing protein</fullName>
    </recommendedName>
</protein>
<sequence length="177" mass="19752">MEDSGQYKVQNTDGQNTDAVYQLTMYGRSSVHTSSVQQEQDETHLQCSVLCGEWERGQSVLAERGETLFYTSSSDSNSSILFVLLVIEGNSTSYSCVATNPASNKTVTVRPEEFCFDNHSSGAVVNVVLVLRLVEFVLVTLAVLLLIRLYREGRVLTQHQHSTERRGRRSKGTDIEL</sequence>
<proteinExistence type="predicted"/>
<dbReference type="Gene3D" id="2.60.40.10">
    <property type="entry name" value="Immunoglobulins"/>
    <property type="match status" value="1"/>
</dbReference>
<comment type="subcellular location">
    <subcellularLocation>
        <location evidence="1">Membrane</location>
    </subcellularLocation>
</comment>
<organism evidence="6 7">
    <name type="scientific">Albula goreensis</name>
    <dbReference type="NCBI Taxonomy" id="1534307"/>
    <lineage>
        <taxon>Eukaryota</taxon>
        <taxon>Metazoa</taxon>
        <taxon>Chordata</taxon>
        <taxon>Craniata</taxon>
        <taxon>Vertebrata</taxon>
        <taxon>Euteleostomi</taxon>
        <taxon>Actinopterygii</taxon>
        <taxon>Neopterygii</taxon>
        <taxon>Teleostei</taxon>
        <taxon>Albuliformes</taxon>
        <taxon>Albulidae</taxon>
        <taxon>Albula</taxon>
    </lineage>
</organism>
<keyword evidence="2" id="KW-0732">Signal</keyword>
<keyword evidence="3 5" id="KW-0472">Membrane</keyword>
<evidence type="ECO:0000313" key="6">
    <source>
        <dbReference type="EMBL" id="KAI1887853.1"/>
    </source>
</evidence>
<keyword evidence="4" id="KW-0325">Glycoprotein</keyword>
<keyword evidence="7" id="KW-1185">Reference proteome</keyword>
<keyword evidence="5" id="KW-1133">Transmembrane helix</keyword>
<dbReference type="OrthoDB" id="8741746at2759"/>
<evidence type="ECO:0000313" key="7">
    <source>
        <dbReference type="Proteomes" id="UP000829720"/>
    </source>
</evidence>
<evidence type="ECO:0000256" key="1">
    <source>
        <dbReference type="ARBA" id="ARBA00004370"/>
    </source>
</evidence>